<organism evidence="1 2">
    <name type="scientific">Meganyctiphanes norvegica</name>
    <name type="common">Northern krill</name>
    <name type="synonym">Thysanopoda norvegica</name>
    <dbReference type="NCBI Taxonomy" id="48144"/>
    <lineage>
        <taxon>Eukaryota</taxon>
        <taxon>Metazoa</taxon>
        <taxon>Ecdysozoa</taxon>
        <taxon>Arthropoda</taxon>
        <taxon>Crustacea</taxon>
        <taxon>Multicrustacea</taxon>
        <taxon>Malacostraca</taxon>
        <taxon>Eumalacostraca</taxon>
        <taxon>Eucarida</taxon>
        <taxon>Euphausiacea</taxon>
        <taxon>Euphausiidae</taxon>
        <taxon>Meganyctiphanes</taxon>
    </lineage>
</organism>
<name>A0AAV2SAT0_MEGNR</name>
<dbReference type="AlphaFoldDB" id="A0AAV2SAT0"/>
<sequence>MNGTNKVKILTTYAILFKSGIEQEVIEWFCDKIGKDKKYKNLLKLEPCYEESMIHVTASSDAIIAINSITNPGFKQDIHSVNHLSLSEEEYCLRYALMNICVSKNEKISITDNEIEIPSGDSLVSVLEKEEIISDVFPLHNKRELKK</sequence>
<comment type="caution">
    <text evidence="1">The sequence shown here is derived from an EMBL/GenBank/DDBJ whole genome shotgun (WGS) entry which is preliminary data.</text>
</comment>
<dbReference type="Proteomes" id="UP001497623">
    <property type="component" value="Unassembled WGS sequence"/>
</dbReference>
<protein>
    <submittedName>
        <fullName evidence="1">Uncharacterized protein</fullName>
    </submittedName>
</protein>
<evidence type="ECO:0000313" key="2">
    <source>
        <dbReference type="Proteomes" id="UP001497623"/>
    </source>
</evidence>
<gene>
    <name evidence="1" type="ORF">MNOR_LOCUS33589</name>
</gene>
<reference evidence="1 2" key="1">
    <citation type="submission" date="2024-05" db="EMBL/GenBank/DDBJ databases">
        <authorList>
            <person name="Wallberg A."/>
        </authorList>
    </citation>
    <scope>NUCLEOTIDE SEQUENCE [LARGE SCALE GENOMIC DNA]</scope>
</reference>
<accession>A0AAV2SAT0</accession>
<evidence type="ECO:0000313" key="1">
    <source>
        <dbReference type="EMBL" id="CAL4167463.1"/>
    </source>
</evidence>
<dbReference type="EMBL" id="CAXKWB010048904">
    <property type="protein sequence ID" value="CAL4167463.1"/>
    <property type="molecule type" value="Genomic_DNA"/>
</dbReference>
<keyword evidence="2" id="KW-1185">Reference proteome</keyword>
<proteinExistence type="predicted"/>
<feature type="non-terminal residue" evidence="1">
    <location>
        <position position="147"/>
    </location>
</feature>